<dbReference type="AlphaFoldDB" id="A0A166EBF7"/>
<dbReference type="PIRSF" id="PIRSF005278">
    <property type="entry name" value="UCP005278"/>
    <property type="match status" value="1"/>
</dbReference>
<protein>
    <submittedName>
        <fullName evidence="1">Uncharacterized protein</fullName>
    </submittedName>
</protein>
<keyword evidence="2" id="KW-1185">Reference proteome</keyword>
<dbReference type="Proteomes" id="UP000077245">
    <property type="component" value="Unassembled WGS sequence"/>
</dbReference>
<name>A0A166EBF7_9EURY</name>
<dbReference type="PATRIC" id="fig|49547.3.peg.56"/>
<dbReference type="EMBL" id="LWMV01000010">
    <property type="protein sequence ID" value="KZX16474.1"/>
    <property type="molecule type" value="Genomic_DNA"/>
</dbReference>
<reference evidence="1 2" key="1">
    <citation type="submission" date="2016-04" db="EMBL/GenBank/DDBJ databases">
        <title>Genome sequence of Methanobrevibacter curvatus DSM 11111.</title>
        <authorList>
            <person name="Poehlein A."/>
            <person name="Seedorf H."/>
            <person name="Daniel R."/>
        </authorList>
    </citation>
    <scope>NUCLEOTIDE SEQUENCE [LARGE SCALE GENOMIC DNA]</scope>
    <source>
        <strain evidence="1 2">DSM 11111</strain>
    </source>
</reference>
<evidence type="ECO:0000313" key="2">
    <source>
        <dbReference type="Proteomes" id="UP000077245"/>
    </source>
</evidence>
<sequence length="243" mass="25443">MKTIAIGADISSNDVSTSKSLIKNVENDLYKLKELGAIASGLTNVTGDDIVVSAFVKDEDLKKINAGIVEILTDNAENLGDLEGIASNPKDAGEGISYAEAKIRQNRYPDAIILGFDTYGGEDFVGDVANSTIKAAIGMDGLTDTSSLLENKSKKIPGVGYVSSETDDPVVIATVEDMDSVGVISSAMIGAALGNKNVYLVKKGTPAYVIPGSVILSATAFMNGNIIDLAIPFEERTRILGGY</sequence>
<dbReference type="RefSeq" id="WP_067088743.1">
    <property type="nucleotide sequence ID" value="NZ_LWMV01000010.1"/>
</dbReference>
<dbReference type="OrthoDB" id="74957at2157"/>
<organism evidence="1 2">
    <name type="scientific">Methanobrevibacter curvatus</name>
    <dbReference type="NCBI Taxonomy" id="49547"/>
    <lineage>
        <taxon>Archaea</taxon>
        <taxon>Methanobacteriati</taxon>
        <taxon>Methanobacteriota</taxon>
        <taxon>Methanomada group</taxon>
        <taxon>Methanobacteria</taxon>
        <taxon>Methanobacteriales</taxon>
        <taxon>Methanobacteriaceae</taxon>
        <taxon>Methanobrevibacter</taxon>
    </lineage>
</organism>
<dbReference type="STRING" id="49547.MBCUR_00530"/>
<evidence type="ECO:0000313" key="1">
    <source>
        <dbReference type="EMBL" id="KZX16474.1"/>
    </source>
</evidence>
<comment type="caution">
    <text evidence="1">The sequence shown here is derived from an EMBL/GenBank/DDBJ whole genome shotgun (WGS) entry which is preliminary data.</text>
</comment>
<proteinExistence type="predicted"/>
<gene>
    <name evidence="1" type="ORF">MBCUR_00530</name>
</gene>
<dbReference type="InterPro" id="IPR012021">
    <property type="entry name" value="UCP005278"/>
</dbReference>
<accession>A0A166EBF7</accession>